<accession>A0A3S5AC69</accession>
<evidence type="ECO:0000256" key="1">
    <source>
        <dbReference type="SAM" id="MobiDB-lite"/>
    </source>
</evidence>
<protein>
    <submittedName>
        <fullName evidence="2">Uncharacterized protein</fullName>
    </submittedName>
</protein>
<dbReference type="Proteomes" id="UP000784294">
    <property type="component" value="Unassembled WGS sequence"/>
</dbReference>
<dbReference type="EMBL" id="CAAALY010245191">
    <property type="protein sequence ID" value="VEL33119.1"/>
    <property type="molecule type" value="Genomic_DNA"/>
</dbReference>
<keyword evidence="3" id="KW-1185">Reference proteome</keyword>
<dbReference type="AlphaFoldDB" id="A0A3S5AC69"/>
<proteinExistence type="predicted"/>
<comment type="caution">
    <text evidence="2">The sequence shown here is derived from an EMBL/GenBank/DDBJ whole genome shotgun (WGS) entry which is preliminary data.</text>
</comment>
<name>A0A3S5AC69_9PLAT</name>
<sequence length="87" mass="9736">MNTVNCHLNFNCSMLHLPYTSLLCPAIRVHRMPPHNSPLPSLQSPLRSDTPAAEMCLFPGRPSRAPTTLHLPPPHLRTPQPAHRPHI</sequence>
<evidence type="ECO:0000313" key="3">
    <source>
        <dbReference type="Proteomes" id="UP000784294"/>
    </source>
</evidence>
<organism evidence="2 3">
    <name type="scientific">Protopolystoma xenopodis</name>
    <dbReference type="NCBI Taxonomy" id="117903"/>
    <lineage>
        <taxon>Eukaryota</taxon>
        <taxon>Metazoa</taxon>
        <taxon>Spiralia</taxon>
        <taxon>Lophotrochozoa</taxon>
        <taxon>Platyhelminthes</taxon>
        <taxon>Monogenea</taxon>
        <taxon>Polyopisthocotylea</taxon>
        <taxon>Polystomatidea</taxon>
        <taxon>Polystomatidae</taxon>
        <taxon>Protopolystoma</taxon>
    </lineage>
</organism>
<feature type="region of interest" description="Disordered" evidence="1">
    <location>
        <begin position="63"/>
        <end position="87"/>
    </location>
</feature>
<evidence type="ECO:0000313" key="2">
    <source>
        <dbReference type="EMBL" id="VEL33119.1"/>
    </source>
</evidence>
<gene>
    <name evidence="2" type="ORF">PXEA_LOCUS26559</name>
</gene>
<reference evidence="2" key="1">
    <citation type="submission" date="2018-11" db="EMBL/GenBank/DDBJ databases">
        <authorList>
            <consortium name="Pathogen Informatics"/>
        </authorList>
    </citation>
    <scope>NUCLEOTIDE SEQUENCE</scope>
</reference>